<evidence type="ECO:0000256" key="10">
    <source>
        <dbReference type="PROSITE-ProRule" id="PRU01385"/>
    </source>
</evidence>
<comment type="cofactor">
    <cofactor evidence="2">
        <name>Mg(2+)</name>
        <dbReference type="ChEBI" id="CHEBI:18420"/>
    </cofactor>
</comment>
<evidence type="ECO:0000259" key="12">
    <source>
        <dbReference type="Pfam" id="PF21180"/>
    </source>
</evidence>
<keyword evidence="14" id="KW-1185">Reference proteome</keyword>
<dbReference type="InterPro" id="IPR002815">
    <property type="entry name" value="Spo11/TopoVI_A"/>
</dbReference>
<dbReference type="OrthoDB" id="5377392at2759"/>
<sequence>MENTPSRYDILRRIETLAAEFLESLSNGNVLKLKALKRTSSSMVYDRENQRQIHMKETRLITLNRQGGRKYTGIWLILQTAHSLLAENKTATQRDVYYLHPFFKGQSEADEAILDAGSILGVSRGSMNIIAATKGCFTGDISILRDGEWRYFGNGEETSITHELLQLKQSELRSNAKIILVIEKDGIFNRLREDKFFDVVPSILVTGKGFPDLATRVFVSLLSKALRIPVLGVCDCNPFGLSIILTYKLGSARMPLESLQYAVDIKWIGVRPSQISNIALPASSFKVLSRKDVAVANSLMRASFIQADMHFRNEVHMWLGDALPWKIELEALHCLGFTFLTSFLQRCIEKGDFI</sequence>
<dbReference type="Gene3D" id="3.40.1360.10">
    <property type="match status" value="1"/>
</dbReference>
<dbReference type="Proteomes" id="UP000054928">
    <property type="component" value="Unassembled WGS sequence"/>
</dbReference>
<dbReference type="EMBL" id="CCYD01000321">
    <property type="protein sequence ID" value="CEG38127.1"/>
    <property type="molecule type" value="Genomic_DNA"/>
</dbReference>
<comment type="catalytic activity">
    <reaction evidence="1 10">
        <text>ATP-dependent breakage, passage and rejoining of double-stranded DNA.</text>
        <dbReference type="EC" id="5.6.2.2"/>
    </reaction>
</comment>
<feature type="domain" description="Spo11/DNA topoisomerase VI subunit A N-terminal" evidence="11">
    <location>
        <begin position="69"/>
        <end position="129"/>
    </location>
</feature>
<keyword evidence="7 10" id="KW-0799">Topoisomerase</keyword>
<evidence type="ECO:0000256" key="9">
    <source>
        <dbReference type="ARBA" id="ARBA00023235"/>
    </source>
</evidence>
<evidence type="ECO:0000256" key="5">
    <source>
        <dbReference type="ARBA" id="ARBA00022723"/>
    </source>
</evidence>
<evidence type="ECO:0000256" key="1">
    <source>
        <dbReference type="ARBA" id="ARBA00000185"/>
    </source>
</evidence>
<dbReference type="GO" id="GO:0003918">
    <property type="term" value="F:DNA topoisomerase type II (double strand cut, ATP-hydrolyzing) activity"/>
    <property type="evidence" value="ECO:0007669"/>
    <property type="project" value="UniProtKB-UniRule"/>
</dbReference>
<feature type="domain" description="Topoisomerase 6 subunit A/Spo11 TOPRIM" evidence="12">
    <location>
        <begin position="179"/>
        <end position="342"/>
    </location>
</feature>
<evidence type="ECO:0000256" key="4">
    <source>
        <dbReference type="ARBA" id="ARBA00012895"/>
    </source>
</evidence>
<evidence type="ECO:0000256" key="7">
    <source>
        <dbReference type="ARBA" id="ARBA00023029"/>
    </source>
</evidence>
<dbReference type="PANTHER" id="PTHR10848">
    <property type="entry name" value="MEIOTIC RECOMBINATION PROTEIN SPO11"/>
    <property type="match status" value="1"/>
</dbReference>
<dbReference type="PANTHER" id="PTHR10848:SF0">
    <property type="entry name" value="MEIOTIC RECOMBINATION PROTEIN SPO11"/>
    <property type="match status" value="1"/>
</dbReference>
<dbReference type="SUPFAM" id="SSF56726">
    <property type="entry name" value="DNA topoisomerase IV, alpha subunit"/>
    <property type="match status" value="1"/>
</dbReference>
<dbReference type="RefSeq" id="XP_024574496.1">
    <property type="nucleotide sequence ID" value="XM_024723529.1"/>
</dbReference>
<keyword evidence="9 10" id="KW-0413">Isomerase</keyword>
<evidence type="ECO:0000256" key="3">
    <source>
        <dbReference type="ARBA" id="ARBA00006559"/>
    </source>
</evidence>
<keyword evidence="5" id="KW-0479">Metal-binding</keyword>
<dbReference type="GO" id="GO:0005524">
    <property type="term" value="F:ATP binding"/>
    <property type="evidence" value="ECO:0007669"/>
    <property type="project" value="InterPro"/>
</dbReference>
<dbReference type="InterPro" id="IPR034136">
    <property type="entry name" value="TOPRIM_Topo6A/Spo11"/>
</dbReference>
<evidence type="ECO:0000313" key="14">
    <source>
        <dbReference type="Proteomes" id="UP000054928"/>
    </source>
</evidence>
<keyword evidence="8 10" id="KW-0238">DNA-binding</keyword>
<dbReference type="GO" id="GO:0003677">
    <property type="term" value="F:DNA binding"/>
    <property type="evidence" value="ECO:0007669"/>
    <property type="project" value="UniProtKB-UniRule"/>
</dbReference>
<dbReference type="Gene3D" id="1.10.10.10">
    <property type="entry name" value="Winged helix-like DNA-binding domain superfamily/Winged helix DNA-binding domain"/>
    <property type="match status" value="1"/>
</dbReference>
<dbReference type="InterPro" id="IPR013049">
    <property type="entry name" value="Spo11/TopoVI_A_N"/>
</dbReference>
<organism evidence="13 14">
    <name type="scientific">Plasmopara halstedii</name>
    <name type="common">Downy mildew of sunflower</name>
    <dbReference type="NCBI Taxonomy" id="4781"/>
    <lineage>
        <taxon>Eukaryota</taxon>
        <taxon>Sar</taxon>
        <taxon>Stramenopiles</taxon>
        <taxon>Oomycota</taxon>
        <taxon>Peronosporomycetes</taxon>
        <taxon>Peronosporales</taxon>
        <taxon>Peronosporaceae</taxon>
        <taxon>Plasmopara</taxon>
    </lineage>
</organism>
<name>A0A0P1AB95_PLAHL</name>
<dbReference type="Pfam" id="PF21180">
    <property type="entry name" value="TOP6A-Spo11_Toprim"/>
    <property type="match status" value="1"/>
</dbReference>
<proteinExistence type="inferred from homology"/>
<dbReference type="GO" id="GO:0042138">
    <property type="term" value="P:meiotic DNA double-strand break formation"/>
    <property type="evidence" value="ECO:0007669"/>
    <property type="project" value="TreeGrafter"/>
</dbReference>
<evidence type="ECO:0000313" key="13">
    <source>
        <dbReference type="EMBL" id="CEG38127.1"/>
    </source>
</evidence>
<keyword evidence="6" id="KW-0460">Magnesium</keyword>
<dbReference type="AlphaFoldDB" id="A0A0P1AB95"/>
<dbReference type="PROSITE" id="PS52041">
    <property type="entry name" value="TOPO_IIB"/>
    <property type="match status" value="1"/>
</dbReference>
<evidence type="ECO:0000256" key="2">
    <source>
        <dbReference type="ARBA" id="ARBA00001946"/>
    </source>
</evidence>
<dbReference type="OMA" id="IETAGMF"/>
<dbReference type="EC" id="5.6.2.2" evidence="4"/>
<dbReference type="GeneID" id="36403274"/>
<protein>
    <recommendedName>
        <fullName evidence="4">DNA topoisomerase (ATP-hydrolyzing)</fullName>
        <ecNumber evidence="4">5.6.2.2</ecNumber>
    </recommendedName>
</protein>
<reference evidence="14" key="1">
    <citation type="submission" date="2014-09" db="EMBL/GenBank/DDBJ databases">
        <authorList>
            <person name="Sharma Rahul"/>
            <person name="Thines Marco"/>
        </authorList>
    </citation>
    <scope>NUCLEOTIDE SEQUENCE [LARGE SCALE GENOMIC DNA]</scope>
</reference>
<dbReference type="GO" id="GO:0000706">
    <property type="term" value="P:meiotic DNA double-strand break processing"/>
    <property type="evidence" value="ECO:0007669"/>
    <property type="project" value="TreeGrafter"/>
</dbReference>
<dbReference type="PRINTS" id="PR01550">
    <property type="entry name" value="TOP6AFAMILY"/>
</dbReference>
<evidence type="ECO:0000259" key="11">
    <source>
        <dbReference type="Pfam" id="PF04406"/>
    </source>
</evidence>
<dbReference type="Pfam" id="PF04406">
    <property type="entry name" value="TP6A_N"/>
    <property type="match status" value="1"/>
</dbReference>
<dbReference type="GO" id="GO:0000228">
    <property type="term" value="C:nuclear chromosome"/>
    <property type="evidence" value="ECO:0007669"/>
    <property type="project" value="TreeGrafter"/>
</dbReference>
<dbReference type="InterPro" id="IPR036078">
    <property type="entry name" value="Spo11/TopoVI_A_sf"/>
</dbReference>
<feature type="active site" description="O-(5'-phospho-DNA)-tyrosine intermediate" evidence="10">
    <location>
        <position position="98"/>
    </location>
</feature>
<evidence type="ECO:0000256" key="8">
    <source>
        <dbReference type="ARBA" id="ARBA00023125"/>
    </source>
</evidence>
<dbReference type="CDD" id="cd00223">
    <property type="entry name" value="TOPRIM_TopoIIB_SPO"/>
    <property type="match status" value="1"/>
</dbReference>
<dbReference type="GO" id="GO:0046872">
    <property type="term" value="F:metal ion binding"/>
    <property type="evidence" value="ECO:0007669"/>
    <property type="project" value="UniProtKB-KW"/>
</dbReference>
<dbReference type="InterPro" id="IPR036388">
    <property type="entry name" value="WH-like_DNA-bd_sf"/>
</dbReference>
<comment type="similarity">
    <text evidence="3 10">Belongs to the TOP6A family.</text>
</comment>
<dbReference type="GO" id="GO:0007131">
    <property type="term" value="P:reciprocal meiotic recombination"/>
    <property type="evidence" value="ECO:0007669"/>
    <property type="project" value="TreeGrafter"/>
</dbReference>
<accession>A0A0P1AB95</accession>
<dbReference type="STRING" id="4781.A0A0P1AB95"/>
<evidence type="ECO:0000256" key="6">
    <source>
        <dbReference type="ARBA" id="ARBA00022842"/>
    </source>
</evidence>